<organism evidence="1 2">
    <name type="scientific">Choiromyces venosus 120613-1</name>
    <dbReference type="NCBI Taxonomy" id="1336337"/>
    <lineage>
        <taxon>Eukaryota</taxon>
        <taxon>Fungi</taxon>
        <taxon>Dikarya</taxon>
        <taxon>Ascomycota</taxon>
        <taxon>Pezizomycotina</taxon>
        <taxon>Pezizomycetes</taxon>
        <taxon>Pezizales</taxon>
        <taxon>Tuberaceae</taxon>
        <taxon>Choiromyces</taxon>
    </lineage>
</organism>
<evidence type="ECO:0000313" key="2">
    <source>
        <dbReference type="Proteomes" id="UP000276215"/>
    </source>
</evidence>
<dbReference type="EMBL" id="ML120533">
    <property type="protein sequence ID" value="RPA90240.1"/>
    <property type="molecule type" value="Genomic_DNA"/>
</dbReference>
<dbReference type="AlphaFoldDB" id="A0A3N4J1B6"/>
<gene>
    <name evidence="1" type="ORF">L873DRAFT_1848899</name>
</gene>
<keyword evidence="2" id="KW-1185">Reference proteome</keyword>
<evidence type="ECO:0000313" key="1">
    <source>
        <dbReference type="EMBL" id="RPA90240.1"/>
    </source>
</evidence>
<reference evidence="1 2" key="1">
    <citation type="journal article" date="2018" name="Nat. Ecol. Evol.">
        <title>Pezizomycetes genomes reveal the molecular basis of ectomycorrhizal truffle lifestyle.</title>
        <authorList>
            <person name="Murat C."/>
            <person name="Payen T."/>
            <person name="Noel B."/>
            <person name="Kuo A."/>
            <person name="Morin E."/>
            <person name="Chen J."/>
            <person name="Kohler A."/>
            <person name="Krizsan K."/>
            <person name="Balestrini R."/>
            <person name="Da Silva C."/>
            <person name="Montanini B."/>
            <person name="Hainaut M."/>
            <person name="Levati E."/>
            <person name="Barry K.W."/>
            <person name="Belfiori B."/>
            <person name="Cichocki N."/>
            <person name="Clum A."/>
            <person name="Dockter R.B."/>
            <person name="Fauchery L."/>
            <person name="Guy J."/>
            <person name="Iotti M."/>
            <person name="Le Tacon F."/>
            <person name="Lindquist E.A."/>
            <person name="Lipzen A."/>
            <person name="Malagnac F."/>
            <person name="Mello A."/>
            <person name="Molinier V."/>
            <person name="Miyauchi S."/>
            <person name="Poulain J."/>
            <person name="Riccioni C."/>
            <person name="Rubini A."/>
            <person name="Sitrit Y."/>
            <person name="Splivallo R."/>
            <person name="Traeger S."/>
            <person name="Wang M."/>
            <person name="Zifcakova L."/>
            <person name="Wipf D."/>
            <person name="Zambonelli A."/>
            <person name="Paolocci F."/>
            <person name="Nowrousian M."/>
            <person name="Ottonello S."/>
            <person name="Baldrian P."/>
            <person name="Spatafora J.W."/>
            <person name="Henrissat B."/>
            <person name="Nagy L.G."/>
            <person name="Aury J.M."/>
            <person name="Wincker P."/>
            <person name="Grigoriev I.V."/>
            <person name="Bonfante P."/>
            <person name="Martin F.M."/>
        </authorList>
    </citation>
    <scope>NUCLEOTIDE SEQUENCE [LARGE SCALE GENOMIC DNA]</scope>
    <source>
        <strain evidence="1 2">120613-1</strain>
    </source>
</reference>
<protein>
    <submittedName>
        <fullName evidence="1">Uncharacterized protein</fullName>
    </submittedName>
</protein>
<name>A0A3N4J1B6_9PEZI</name>
<accession>A0A3N4J1B6</accession>
<dbReference type="Proteomes" id="UP000276215">
    <property type="component" value="Unassembled WGS sequence"/>
</dbReference>
<proteinExistence type="predicted"/>
<sequence>MASPATSTTLTTPVTLTTPPTSTIPINTGSPSLLDCPSTIITSHRTYQGLSNLYFSSSISQSMTMSDKLIIPIPIPISAHHPASEQVTAALSQPHSPLTYLSSLPFLPILVGDIAKMIDVKLIDFSGHLNESIDQFLCSFRLACRSEEKKGDLSTNSDSSSSEYKLYEQGWRTQVRLKKKDVLQKNHFVACSKNELPYDEESNHKGSSTGRYDQCGLWVYESQFDRFGEELRG</sequence>